<protein>
    <recommendedName>
        <fullName evidence="3">DUF892 family protein</fullName>
    </recommendedName>
</protein>
<comment type="caution">
    <text evidence="1">The sequence shown here is derived from an EMBL/GenBank/DDBJ whole genome shotgun (WGS) entry which is preliminary data.</text>
</comment>
<organism evidence="1 2">
    <name type="scientific">Methylobacterium crusticola</name>
    <dbReference type="NCBI Taxonomy" id="1697972"/>
    <lineage>
        <taxon>Bacteria</taxon>
        <taxon>Pseudomonadati</taxon>
        <taxon>Pseudomonadota</taxon>
        <taxon>Alphaproteobacteria</taxon>
        <taxon>Hyphomicrobiales</taxon>
        <taxon>Methylobacteriaceae</taxon>
        <taxon>Methylobacterium</taxon>
    </lineage>
</organism>
<gene>
    <name evidence="1" type="ORF">OPKNFCMD_6832</name>
</gene>
<reference evidence="1" key="2">
    <citation type="submission" date="2021-08" db="EMBL/GenBank/DDBJ databases">
        <authorList>
            <person name="Tani A."/>
            <person name="Ola A."/>
            <person name="Ogura Y."/>
            <person name="Katsura K."/>
            <person name="Hayashi T."/>
        </authorList>
    </citation>
    <scope>NUCLEOTIDE SEQUENCE</scope>
    <source>
        <strain evidence="1">KCTC 52305</strain>
    </source>
</reference>
<accession>A0ABQ4RBG5</accession>
<proteinExistence type="predicted"/>
<dbReference type="RefSeq" id="WP_128566536.1">
    <property type="nucleotide sequence ID" value="NZ_BPQH01000049.1"/>
</dbReference>
<reference evidence="1" key="1">
    <citation type="journal article" date="2021" name="Front. Microbiol.">
        <title>Comprehensive Comparative Genomics and Phenotyping of Methylobacterium Species.</title>
        <authorList>
            <person name="Alessa O."/>
            <person name="Ogura Y."/>
            <person name="Fujitani Y."/>
            <person name="Takami H."/>
            <person name="Hayashi T."/>
            <person name="Sahin N."/>
            <person name="Tani A."/>
        </authorList>
    </citation>
    <scope>NUCLEOTIDE SEQUENCE</scope>
    <source>
        <strain evidence="1">KCTC 52305</strain>
    </source>
</reference>
<evidence type="ECO:0008006" key="3">
    <source>
        <dbReference type="Google" id="ProtNLM"/>
    </source>
</evidence>
<sequence>MNRNIESRVRKLELVTNMNALSGLSDEELKALIQGGYRMLIEEYGSLDAAVTALAKEPEFKQLSEHIAADLRQDWANQASTPATGD</sequence>
<evidence type="ECO:0000313" key="2">
    <source>
        <dbReference type="Proteomes" id="UP001055167"/>
    </source>
</evidence>
<dbReference type="EMBL" id="BPQH01000049">
    <property type="protein sequence ID" value="GJD54052.1"/>
    <property type="molecule type" value="Genomic_DNA"/>
</dbReference>
<keyword evidence="2" id="KW-1185">Reference proteome</keyword>
<evidence type="ECO:0000313" key="1">
    <source>
        <dbReference type="EMBL" id="GJD54052.1"/>
    </source>
</evidence>
<dbReference type="Proteomes" id="UP001055167">
    <property type="component" value="Unassembled WGS sequence"/>
</dbReference>
<name>A0ABQ4RBG5_9HYPH</name>